<name>A0A7H9ARV4_9FLAO</name>
<protein>
    <submittedName>
        <fullName evidence="1">Uncharacterized protein</fullName>
    </submittedName>
</protein>
<keyword evidence="2" id="KW-1185">Reference proteome</keyword>
<accession>A0A7H9ARV4</accession>
<dbReference type="EMBL" id="CP058595">
    <property type="protein sequence ID" value="QLG46156.1"/>
    <property type="molecule type" value="Genomic_DNA"/>
</dbReference>
<gene>
    <name evidence="1" type="ORF">HYG79_12625</name>
</gene>
<sequence length="86" mass="10384">MKFNWIIGEDSDEKLKKYCIDMEYRLRPRIMKFLIEKLDDIDCCSDFSCFYFDIDVVCNRVTVSSPTPQKYLQIIKADFEREIGFY</sequence>
<dbReference type="RefSeq" id="WP_179242437.1">
    <property type="nucleotide sequence ID" value="NZ_CP058595.1"/>
</dbReference>
<dbReference type="KEGG" id="cagg:HYG79_12625"/>
<dbReference type="AlphaFoldDB" id="A0A7H9ARV4"/>
<dbReference type="Proteomes" id="UP000509302">
    <property type="component" value="Chromosome"/>
</dbReference>
<evidence type="ECO:0000313" key="2">
    <source>
        <dbReference type="Proteomes" id="UP000509302"/>
    </source>
</evidence>
<organism evidence="1 2">
    <name type="scientific">Costertonia aggregata</name>
    <dbReference type="NCBI Taxonomy" id="343403"/>
    <lineage>
        <taxon>Bacteria</taxon>
        <taxon>Pseudomonadati</taxon>
        <taxon>Bacteroidota</taxon>
        <taxon>Flavobacteriia</taxon>
        <taxon>Flavobacteriales</taxon>
        <taxon>Flavobacteriaceae</taxon>
        <taxon>Costertonia</taxon>
    </lineage>
</organism>
<reference evidence="1 2" key="1">
    <citation type="journal article" date="2006" name="Int. J. Syst. Evol. Microbiol.">
        <title>Costertonia aggregata gen. nov., sp. nov., a mesophilic marine bacterium of the family Flavobacteriaceae, isolated from a mature biofilm.</title>
        <authorList>
            <person name="Kwon K.K."/>
            <person name="Lee Y.K."/>
            <person name="Lee H.K."/>
        </authorList>
    </citation>
    <scope>NUCLEOTIDE SEQUENCE [LARGE SCALE GENOMIC DNA]</scope>
    <source>
        <strain evidence="1 2">KCCM 42265</strain>
    </source>
</reference>
<proteinExistence type="predicted"/>
<evidence type="ECO:0000313" key="1">
    <source>
        <dbReference type="EMBL" id="QLG46156.1"/>
    </source>
</evidence>